<feature type="transmembrane region" description="Helical" evidence="3">
    <location>
        <begin position="6"/>
        <end position="24"/>
    </location>
</feature>
<dbReference type="AlphaFoldDB" id="A0A6N7VWK7"/>
<organism evidence="4 5">
    <name type="scientific">Anaerococcus porci</name>
    <dbReference type="NCBI Taxonomy" id="2652269"/>
    <lineage>
        <taxon>Bacteria</taxon>
        <taxon>Bacillati</taxon>
        <taxon>Bacillota</taxon>
        <taxon>Tissierellia</taxon>
        <taxon>Tissierellales</taxon>
        <taxon>Peptoniphilaceae</taxon>
        <taxon>Anaerococcus</taxon>
    </lineage>
</organism>
<dbReference type="InterPro" id="IPR023365">
    <property type="entry name" value="Sortase_dom-sf"/>
</dbReference>
<dbReference type="NCBIfam" id="TIGR03064">
    <property type="entry name" value="sortase_srtB"/>
    <property type="match status" value="1"/>
</dbReference>
<dbReference type="CDD" id="cd05826">
    <property type="entry name" value="Sortase_B"/>
    <property type="match status" value="1"/>
</dbReference>
<keyword evidence="1 4" id="KW-0378">Hydrolase</keyword>
<dbReference type="EMBL" id="VULQ01000007">
    <property type="protein sequence ID" value="MSS78089.1"/>
    <property type="molecule type" value="Genomic_DNA"/>
</dbReference>
<keyword evidence="5" id="KW-1185">Reference proteome</keyword>
<dbReference type="GO" id="GO:0016787">
    <property type="term" value="F:hydrolase activity"/>
    <property type="evidence" value="ECO:0007669"/>
    <property type="project" value="UniProtKB-KW"/>
</dbReference>
<reference evidence="4 5" key="1">
    <citation type="submission" date="2019-08" db="EMBL/GenBank/DDBJ databases">
        <title>In-depth cultivation of the pig gut microbiome towards novel bacterial diversity and tailored functional studies.</title>
        <authorList>
            <person name="Wylensek D."/>
            <person name="Hitch T.C.A."/>
            <person name="Clavel T."/>
        </authorList>
    </citation>
    <scope>NUCLEOTIDE SEQUENCE [LARGE SCALE GENOMIC DNA]</scope>
    <source>
        <strain evidence="4 5">WCA-380-WT-2B</strain>
    </source>
</reference>
<dbReference type="SUPFAM" id="SSF63817">
    <property type="entry name" value="Sortase"/>
    <property type="match status" value="1"/>
</dbReference>
<evidence type="ECO:0000256" key="1">
    <source>
        <dbReference type="ARBA" id="ARBA00022801"/>
    </source>
</evidence>
<evidence type="ECO:0000313" key="4">
    <source>
        <dbReference type="EMBL" id="MSS78089.1"/>
    </source>
</evidence>
<protein>
    <submittedName>
        <fullName evidence="4">Class B sortase</fullName>
        <ecNumber evidence="4">3.4.22.71</ecNumber>
    </submittedName>
</protein>
<evidence type="ECO:0000313" key="5">
    <source>
        <dbReference type="Proteomes" id="UP000441925"/>
    </source>
</evidence>
<evidence type="ECO:0000256" key="3">
    <source>
        <dbReference type="SAM" id="Phobius"/>
    </source>
</evidence>
<comment type="caution">
    <text evidence="4">The sequence shown here is derived from an EMBL/GenBank/DDBJ whole genome shotgun (WGS) entry which is preliminary data.</text>
</comment>
<keyword evidence="3" id="KW-0472">Membrane</keyword>
<sequence>MKDKLLKVFRFILVIIIIVCLIILGKRGYDYYTNHKNNEHISDIVESVEKDYKKKGKDKETFEQKEEKSLAILKKLQEENSDVTGFIEIPGTYIAYPVMKSNDNEFYLRKGINKEYDIAGSLFMDYQNDREFNDDNTVIYGHFLEDIPSMFTALKDFREQEYAQNNRTIYITTDKGLREYEIFSVYGTPADYDYRSLAFGDGEYKLNYFKKLKDKSEVNLESPDFREDDKIITLSTCQYDYADQRLAVHALRIR</sequence>
<gene>
    <name evidence="4" type="primary">srtB</name>
    <name evidence="4" type="ORF">FYJ26_06700</name>
</gene>
<keyword evidence="3" id="KW-1133">Transmembrane helix</keyword>
<keyword evidence="3" id="KW-0812">Transmembrane</keyword>
<dbReference type="InterPro" id="IPR005754">
    <property type="entry name" value="Sortase"/>
</dbReference>
<feature type="active site" description="Acyl-thioester intermediate" evidence="2">
    <location>
        <position position="237"/>
    </location>
</feature>
<name>A0A6N7VWK7_9FIRM</name>
<dbReference type="Pfam" id="PF04203">
    <property type="entry name" value="Sortase"/>
    <property type="match status" value="1"/>
</dbReference>
<proteinExistence type="predicted"/>
<dbReference type="Proteomes" id="UP000441925">
    <property type="component" value="Unassembled WGS sequence"/>
</dbReference>
<evidence type="ECO:0000256" key="2">
    <source>
        <dbReference type="PIRSR" id="PIRSR605754-1"/>
    </source>
</evidence>
<feature type="active site" description="Proton donor/acceptor" evidence="2">
    <location>
        <position position="142"/>
    </location>
</feature>
<dbReference type="RefSeq" id="WP_154540877.1">
    <property type="nucleotide sequence ID" value="NZ_JAXDSU010000061.1"/>
</dbReference>
<dbReference type="InterPro" id="IPR009835">
    <property type="entry name" value="SrtB"/>
</dbReference>
<dbReference type="Gene3D" id="2.40.260.10">
    <property type="entry name" value="Sortase"/>
    <property type="match status" value="1"/>
</dbReference>
<accession>A0A6N7VWK7</accession>
<dbReference type="EC" id="3.4.22.71" evidence="4"/>